<sequence>MLHHRDHSGALRTYERLAANVYWKGVMKMIQLFVAKCPTCHQQKYQTLSPGGLLQPLPIPQQGLKHPFTARTVAALFTKEIVHLHGMGIDTERSSEKHFNGSRPLRVYARRVKKKGKVTGDIKGNLMQLEGHNKLGRVGSQDIKQIEYFSNKKRVRG</sequence>
<dbReference type="Proteomes" id="UP000467840">
    <property type="component" value="Chromosome 5"/>
</dbReference>
<name>A0A6A6NGX1_HEVBR</name>
<dbReference type="Pfam" id="PF17921">
    <property type="entry name" value="Integrase_H2C2"/>
    <property type="match status" value="1"/>
</dbReference>
<protein>
    <recommendedName>
        <fullName evidence="1">Integrase zinc-binding domain-containing protein</fullName>
    </recommendedName>
</protein>
<keyword evidence="3" id="KW-1185">Reference proteome</keyword>
<evidence type="ECO:0000313" key="2">
    <source>
        <dbReference type="EMBL" id="KAF2324402.1"/>
    </source>
</evidence>
<reference evidence="2 3" key="1">
    <citation type="journal article" date="2020" name="Mol. Plant">
        <title>The Chromosome-Based Rubber Tree Genome Provides New Insights into Spurge Genome Evolution and Rubber Biosynthesis.</title>
        <authorList>
            <person name="Liu J."/>
            <person name="Shi C."/>
            <person name="Shi C.C."/>
            <person name="Li W."/>
            <person name="Zhang Q.J."/>
            <person name="Zhang Y."/>
            <person name="Li K."/>
            <person name="Lu H.F."/>
            <person name="Shi C."/>
            <person name="Zhu S.T."/>
            <person name="Xiao Z.Y."/>
            <person name="Nan H."/>
            <person name="Yue Y."/>
            <person name="Zhu X.G."/>
            <person name="Wu Y."/>
            <person name="Hong X.N."/>
            <person name="Fan G.Y."/>
            <person name="Tong Y."/>
            <person name="Zhang D."/>
            <person name="Mao C.L."/>
            <person name="Liu Y.L."/>
            <person name="Hao S.J."/>
            <person name="Liu W.Q."/>
            <person name="Lv M.Q."/>
            <person name="Zhang H.B."/>
            <person name="Liu Y."/>
            <person name="Hu-Tang G.R."/>
            <person name="Wang J.P."/>
            <person name="Wang J.H."/>
            <person name="Sun Y.H."/>
            <person name="Ni S.B."/>
            <person name="Chen W.B."/>
            <person name="Zhang X.C."/>
            <person name="Jiao Y.N."/>
            <person name="Eichler E.E."/>
            <person name="Li G.H."/>
            <person name="Liu X."/>
            <person name="Gao L.Z."/>
        </authorList>
    </citation>
    <scope>NUCLEOTIDE SEQUENCE [LARGE SCALE GENOMIC DNA]</scope>
    <source>
        <strain evidence="3">cv. GT1</strain>
        <tissue evidence="2">Leaf</tissue>
    </source>
</reference>
<evidence type="ECO:0000259" key="1">
    <source>
        <dbReference type="Pfam" id="PF17921"/>
    </source>
</evidence>
<organism evidence="2 3">
    <name type="scientific">Hevea brasiliensis</name>
    <name type="common">Para rubber tree</name>
    <name type="synonym">Siphonia brasiliensis</name>
    <dbReference type="NCBI Taxonomy" id="3981"/>
    <lineage>
        <taxon>Eukaryota</taxon>
        <taxon>Viridiplantae</taxon>
        <taxon>Streptophyta</taxon>
        <taxon>Embryophyta</taxon>
        <taxon>Tracheophyta</taxon>
        <taxon>Spermatophyta</taxon>
        <taxon>Magnoliopsida</taxon>
        <taxon>eudicotyledons</taxon>
        <taxon>Gunneridae</taxon>
        <taxon>Pentapetalae</taxon>
        <taxon>rosids</taxon>
        <taxon>fabids</taxon>
        <taxon>Malpighiales</taxon>
        <taxon>Euphorbiaceae</taxon>
        <taxon>Crotonoideae</taxon>
        <taxon>Micrandreae</taxon>
        <taxon>Hevea</taxon>
    </lineage>
</organism>
<feature type="domain" description="Integrase zinc-binding" evidence="1">
    <location>
        <begin position="2"/>
        <end position="45"/>
    </location>
</feature>
<comment type="caution">
    <text evidence="2">The sequence shown here is derived from an EMBL/GenBank/DDBJ whole genome shotgun (WGS) entry which is preliminary data.</text>
</comment>
<accession>A0A6A6NGX1</accession>
<dbReference type="AlphaFoldDB" id="A0A6A6NGX1"/>
<dbReference type="EMBL" id="JAAGAX010000001">
    <property type="protein sequence ID" value="KAF2324402.1"/>
    <property type="molecule type" value="Genomic_DNA"/>
</dbReference>
<dbReference type="InterPro" id="IPR041588">
    <property type="entry name" value="Integrase_H2C2"/>
</dbReference>
<evidence type="ECO:0000313" key="3">
    <source>
        <dbReference type="Proteomes" id="UP000467840"/>
    </source>
</evidence>
<proteinExistence type="predicted"/>
<gene>
    <name evidence="2" type="ORF">GH714_013652</name>
</gene>
<dbReference type="Gene3D" id="1.10.340.70">
    <property type="match status" value="1"/>
</dbReference>